<dbReference type="Proteomes" id="UP000324585">
    <property type="component" value="Unassembled WGS sequence"/>
</dbReference>
<evidence type="ECO:0000256" key="23">
    <source>
        <dbReference type="ARBA" id="ARBA00023221"/>
    </source>
</evidence>
<keyword evidence="22" id="KW-1207">Sterol metabolism</keyword>
<dbReference type="GO" id="GO:0019433">
    <property type="term" value="P:triglyceride catabolic process"/>
    <property type="evidence" value="ECO:0007669"/>
    <property type="project" value="UniProtKB-UniPathway"/>
</dbReference>
<evidence type="ECO:0000256" key="42">
    <source>
        <dbReference type="PROSITE-ProRule" id="PRU10038"/>
    </source>
</evidence>
<evidence type="ECO:0000256" key="35">
    <source>
        <dbReference type="ARBA" id="ARBA00048674"/>
    </source>
</evidence>
<comment type="catalytic activity">
    <reaction evidence="36">
        <text>all-trans-retinyl hexadecanoate + H2O = all-trans-retinol + hexadecanoate + H(+)</text>
        <dbReference type="Rhea" id="RHEA:13933"/>
        <dbReference type="ChEBI" id="CHEBI:7896"/>
        <dbReference type="ChEBI" id="CHEBI:15377"/>
        <dbReference type="ChEBI" id="CHEBI:15378"/>
        <dbReference type="ChEBI" id="CHEBI:17336"/>
        <dbReference type="ChEBI" id="CHEBI:17616"/>
    </reaction>
    <physiologicalReaction direction="left-to-right" evidence="36">
        <dbReference type="Rhea" id="RHEA:13934"/>
    </physiologicalReaction>
</comment>
<evidence type="ECO:0000256" key="2">
    <source>
        <dbReference type="ARBA" id="ARBA00001613"/>
    </source>
</evidence>
<comment type="caution">
    <text evidence="46">The sequence shown here is derived from an EMBL/GenBank/DDBJ whole genome shotgun (WGS) entry which is preliminary data.</text>
</comment>
<dbReference type="InterPro" id="IPR029058">
    <property type="entry name" value="AB_hydrolase_fold"/>
</dbReference>
<feature type="domain" description="Hormone-sensitive lipase N-terminal" evidence="44">
    <location>
        <begin position="289"/>
        <end position="423"/>
    </location>
</feature>
<comment type="catalytic activity">
    <reaction evidence="30">
        <text>2-(5Z,8Z,11Z,14Z-eicosatetraenoyl)-glycerol + H2O = glycerol + (5Z,8Z,11Z,14Z)-eicosatetraenoate + H(+)</text>
        <dbReference type="Rhea" id="RHEA:26132"/>
        <dbReference type="ChEBI" id="CHEBI:15377"/>
        <dbReference type="ChEBI" id="CHEBI:15378"/>
        <dbReference type="ChEBI" id="CHEBI:17754"/>
        <dbReference type="ChEBI" id="CHEBI:32395"/>
        <dbReference type="ChEBI" id="CHEBI:52392"/>
    </reaction>
    <physiologicalReaction direction="left-to-right" evidence="30">
        <dbReference type="Rhea" id="RHEA:26133"/>
    </physiologicalReaction>
</comment>
<evidence type="ECO:0000256" key="41">
    <source>
        <dbReference type="ARBA" id="ARBA00049519"/>
    </source>
</evidence>
<evidence type="ECO:0000259" key="44">
    <source>
        <dbReference type="Pfam" id="PF06350"/>
    </source>
</evidence>
<feature type="active site" evidence="42">
    <location>
        <position position="691"/>
    </location>
</feature>
<feature type="compositionally biased region" description="Polar residues" evidence="43">
    <location>
        <begin position="445"/>
        <end position="455"/>
    </location>
</feature>
<dbReference type="GO" id="GO:0005901">
    <property type="term" value="C:caveola"/>
    <property type="evidence" value="ECO:0007669"/>
    <property type="project" value="UniProtKB-SubCell"/>
</dbReference>
<evidence type="ECO:0000256" key="7">
    <source>
        <dbReference type="ARBA" id="ARBA00004879"/>
    </source>
</evidence>
<evidence type="ECO:0000256" key="30">
    <source>
        <dbReference type="ARBA" id="ARBA00047476"/>
    </source>
</evidence>
<accession>A0A5J4YY43</accession>
<comment type="subcellular location">
    <subcellularLocation>
        <location evidence="3">Cell membrane</location>
    </subcellularLocation>
    <subcellularLocation>
        <location evidence="6">Cytoplasm</location>
        <location evidence="6">Cytosol</location>
    </subcellularLocation>
    <subcellularLocation>
        <location evidence="5">Lipid droplet</location>
    </subcellularLocation>
    <subcellularLocation>
        <location evidence="4">Membrane</location>
        <location evidence="4">Caveola</location>
    </subcellularLocation>
</comment>
<evidence type="ECO:0000256" key="40">
    <source>
        <dbReference type="ARBA" id="ARBA00049461"/>
    </source>
</evidence>
<evidence type="ECO:0000256" key="29">
    <source>
        <dbReference type="ARBA" id="ARBA00047458"/>
    </source>
</evidence>
<dbReference type="GO" id="GO:0004771">
    <property type="term" value="F:sterol ester esterase activity"/>
    <property type="evidence" value="ECO:0007669"/>
    <property type="project" value="TreeGrafter"/>
</dbReference>
<dbReference type="InterPro" id="IPR010468">
    <property type="entry name" value="HSL_N"/>
</dbReference>
<evidence type="ECO:0000256" key="28">
    <source>
        <dbReference type="ARBA" id="ARBA00047438"/>
    </source>
</evidence>
<comment type="catalytic activity">
    <reaction evidence="40">
        <text>2-(9Z-octadecenoyl)-glycerol + H2O = glycerol + (9Z)-octadecenoate + H(+)</text>
        <dbReference type="Rhea" id="RHEA:38491"/>
        <dbReference type="ChEBI" id="CHEBI:15377"/>
        <dbReference type="ChEBI" id="CHEBI:15378"/>
        <dbReference type="ChEBI" id="CHEBI:17754"/>
        <dbReference type="ChEBI" id="CHEBI:30823"/>
        <dbReference type="ChEBI" id="CHEBI:73990"/>
    </reaction>
    <physiologicalReaction direction="left-to-right" evidence="40">
        <dbReference type="Rhea" id="RHEA:38492"/>
    </physiologicalReaction>
</comment>
<evidence type="ECO:0000256" key="38">
    <source>
        <dbReference type="ARBA" id="ARBA00049208"/>
    </source>
</evidence>
<comment type="catalytic activity">
    <reaction evidence="32">
        <text>a diacylglycerol + H2O = a monoacylglycerol + a fatty acid + H(+)</text>
        <dbReference type="Rhea" id="RHEA:32731"/>
        <dbReference type="ChEBI" id="CHEBI:15377"/>
        <dbReference type="ChEBI" id="CHEBI:15378"/>
        <dbReference type="ChEBI" id="CHEBI:17408"/>
        <dbReference type="ChEBI" id="CHEBI:18035"/>
        <dbReference type="ChEBI" id="CHEBI:28868"/>
        <dbReference type="EC" id="3.1.1.79"/>
    </reaction>
</comment>
<dbReference type="InterPro" id="IPR002168">
    <property type="entry name" value="Lipase_GDXG_HIS_AS"/>
</dbReference>
<dbReference type="PROSITE" id="PS01173">
    <property type="entry name" value="LIPASE_GDXG_HIS"/>
    <property type="match status" value="1"/>
</dbReference>
<evidence type="ECO:0000256" key="22">
    <source>
        <dbReference type="ARBA" id="ARBA00023166"/>
    </source>
</evidence>
<name>A0A5J4YY43_PORPP</name>
<evidence type="ECO:0000256" key="26">
    <source>
        <dbReference type="ARBA" id="ARBA00031112"/>
    </source>
</evidence>
<comment type="catalytic activity">
    <reaction evidence="35">
        <text>1,2-di-(9Z-octadecenoyl)-glycerol + H2O = (9Z-octadecenoyl)-glycerol + (9Z)-octadecenoate + H(+)</text>
        <dbReference type="Rhea" id="RHEA:38455"/>
        <dbReference type="ChEBI" id="CHEBI:15377"/>
        <dbReference type="ChEBI" id="CHEBI:15378"/>
        <dbReference type="ChEBI" id="CHEBI:30823"/>
        <dbReference type="ChEBI" id="CHEBI:52323"/>
        <dbReference type="ChEBI" id="CHEBI:75937"/>
    </reaction>
    <physiologicalReaction direction="left-to-right" evidence="35">
        <dbReference type="Rhea" id="RHEA:38456"/>
    </physiologicalReaction>
</comment>
<comment type="catalytic activity">
    <reaction evidence="2">
        <text>Hydrolyzes glycerol monoesters of long-chain fatty acids.</text>
        <dbReference type="EC" id="3.1.1.23"/>
    </reaction>
</comment>
<dbReference type="Pfam" id="PF07859">
    <property type="entry name" value="Abhydrolase_3"/>
    <property type="match status" value="1"/>
</dbReference>
<proteinExistence type="inferred from homology"/>
<feature type="domain" description="Alpha/beta hydrolase fold-3" evidence="45">
    <location>
        <begin position="612"/>
        <end position="829"/>
    </location>
</feature>
<evidence type="ECO:0000256" key="14">
    <source>
        <dbReference type="ARBA" id="ARBA00022490"/>
    </source>
</evidence>
<dbReference type="GO" id="GO:0005811">
    <property type="term" value="C:lipid droplet"/>
    <property type="evidence" value="ECO:0007669"/>
    <property type="project" value="UniProtKB-SubCell"/>
</dbReference>
<sequence>MDMNLPCSVPVRPPAQQSAVSLTPERSWVFKELRLSYDLVTHALSDVQCVLLAEAPHLVKSERPRRGGQENEDSWTDMGSPLSQTQEASSGPEGGSQSRARSSRSPPANEGVSYGKLAVEVEALACSASMVQELCEYIMTQSPRLYVGLQYPVFEPAEAPQNGFESVLSILTKIYHEVATILESGRPSEEVDGDPKSLLTTTAKTNGKNSPQVRWIRGLSENALIERLRGRHSQIRAYYAVLHLAKLVLAELVAQVEERNQSGAAEDNAGAPLLPFIPHALKPHFNARHWKEAVNMDAFFGKYFGFQYRSDTREVLRATLVARSAVEKAYETAPNHELSRTIAMMGYGWLFSNLTMLDQLGLSIESVNQIGRPKSDIDTLEYARTLWNLPELAPMSAASDLLGSDVAVDKVVNIPVQAFAVMRNCTMSRAVADNRVSGRPDINQKNESSQDTQTMRLSVGGDSSILSENEKELGSSPIFNRDGEKCVDDPSRSVSSQPEIMKIEFVKGRILSGMWRRFELFPSNASPPPPVISDTVNERSSFAWSDASASHFSKNDGISPAEAIDSQAEKFVETSPSKPWLLQELNAQLESLSVQVDNFLRPGSNTRASGLIIYFHGGGFISQSSVSHSTYLREWAVQLEDAVILALDYRLAPEYKYPVAVKEGVFAFEWAVAHPESLGSLARKVIIAGDSAGGNLALSVTYELMQRSTRGPDGIVLAYPALYLSPAWSASRLLSFFDPLLPTASLELCLRSYVPADMNGGSNYFLSPCLAPDEVLAQLPPVVAMCGSLDPLFDDLAYFAARLQRVAQMGSPNRNRDFFYVANAMPHGFLNMCLIDAESRALRRILGEQIRKLLESNIC</sequence>
<comment type="catalytic activity">
    <reaction evidence="38">
        <text>a monoacylglycerol + H2O = glycerol + a fatty acid + H(+)</text>
        <dbReference type="Rhea" id="RHEA:15245"/>
        <dbReference type="ChEBI" id="CHEBI:15377"/>
        <dbReference type="ChEBI" id="CHEBI:15378"/>
        <dbReference type="ChEBI" id="CHEBI:17408"/>
        <dbReference type="ChEBI" id="CHEBI:17754"/>
        <dbReference type="ChEBI" id="CHEBI:28868"/>
        <dbReference type="EC" id="3.1.1.79"/>
    </reaction>
</comment>
<comment type="catalytic activity">
    <reaction evidence="33">
        <text>1,2,3-tri-(9Z-octadecenoyl)-glycerol + H2O = di-(9Z)-octadecenoylglycerol + (9Z)-octadecenoate + H(+)</text>
        <dbReference type="Rhea" id="RHEA:38575"/>
        <dbReference type="ChEBI" id="CHEBI:15377"/>
        <dbReference type="ChEBI" id="CHEBI:15378"/>
        <dbReference type="ChEBI" id="CHEBI:30823"/>
        <dbReference type="ChEBI" id="CHEBI:53753"/>
        <dbReference type="ChEBI" id="CHEBI:75945"/>
    </reaction>
    <physiologicalReaction direction="left-to-right" evidence="33">
        <dbReference type="Rhea" id="RHEA:38576"/>
    </physiologicalReaction>
</comment>
<evidence type="ECO:0000256" key="15">
    <source>
        <dbReference type="ARBA" id="ARBA00022548"/>
    </source>
</evidence>
<comment type="subunit">
    <text evidence="27">Monomer and homodimer. Interacts with CAVIN1 in the adipocyte cytoplasm. Interacts with PLIN5.</text>
</comment>
<evidence type="ECO:0000313" key="47">
    <source>
        <dbReference type="Proteomes" id="UP000324585"/>
    </source>
</evidence>
<comment type="catalytic activity">
    <reaction evidence="29">
        <text>1,2-di-(9Z-octadecenoyl)-glycerol + H2O = 2-(9Z-octadecenoyl)-glycerol + (9Z)-octadecenoate + H(+)</text>
        <dbReference type="Rhea" id="RHEA:38659"/>
        <dbReference type="ChEBI" id="CHEBI:15377"/>
        <dbReference type="ChEBI" id="CHEBI:15378"/>
        <dbReference type="ChEBI" id="CHEBI:30823"/>
        <dbReference type="ChEBI" id="CHEBI:52323"/>
        <dbReference type="ChEBI" id="CHEBI:73990"/>
    </reaction>
    <physiologicalReaction direction="left-to-right" evidence="29">
        <dbReference type="Rhea" id="RHEA:38660"/>
    </physiologicalReaction>
</comment>
<dbReference type="Gene3D" id="3.40.50.1820">
    <property type="entry name" value="alpha/beta hydrolase"/>
    <property type="match status" value="1"/>
</dbReference>
<evidence type="ECO:0000256" key="43">
    <source>
        <dbReference type="SAM" id="MobiDB-lite"/>
    </source>
</evidence>
<dbReference type="PROSITE" id="PS01174">
    <property type="entry name" value="LIPASE_GDXG_SER"/>
    <property type="match status" value="1"/>
</dbReference>
<feature type="compositionally biased region" description="Basic and acidic residues" evidence="43">
    <location>
        <begin position="481"/>
        <end position="491"/>
    </location>
</feature>
<evidence type="ECO:0000256" key="4">
    <source>
        <dbReference type="ARBA" id="ARBA00004345"/>
    </source>
</evidence>
<evidence type="ECO:0000256" key="37">
    <source>
        <dbReference type="ARBA" id="ARBA00049143"/>
    </source>
</evidence>
<comment type="catalytic activity">
    <reaction evidence="1">
        <text>a triacylglycerol + H2O = a diacylglycerol + a fatty acid + H(+)</text>
        <dbReference type="Rhea" id="RHEA:12044"/>
        <dbReference type="ChEBI" id="CHEBI:15377"/>
        <dbReference type="ChEBI" id="CHEBI:15378"/>
        <dbReference type="ChEBI" id="CHEBI:17855"/>
        <dbReference type="ChEBI" id="CHEBI:18035"/>
        <dbReference type="ChEBI" id="CHEBI:28868"/>
        <dbReference type="EC" id="3.1.1.79"/>
    </reaction>
</comment>
<evidence type="ECO:0000256" key="25">
    <source>
        <dbReference type="ARBA" id="ARBA00030031"/>
    </source>
</evidence>
<evidence type="ECO:0000256" key="19">
    <source>
        <dbReference type="ARBA" id="ARBA00022963"/>
    </source>
</evidence>
<evidence type="ECO:0000256" key="9">
    <source>
        <dbReference type="ARBA" id="ARBA00010515"/>
    </source>
</evidence>
<evidence type="ECO:0000256" key="31">
    <source>
        <dbReference type="ARBA" id="ARBA00047653"/>
    </source>
</evidence>
<dbReference type="InterPro" id="IPR033140">
    <property type="entry name" value="Lipase_GDXG_put_SER_AS"/>
</dbReference>
<evidence type="ECO:0000256" key="39">
    <source>
        <dbReference type="ARBA" id="ARBA00049372"/>
    </source>
</evidence>
<comment type="catalytic activity">
    <reaction evidence="34">
        <text>1,2-di-(9Z-octadecenoyl)-glycerol + (9Z)-octadecenoate + H(+) = 1,2,3-tri-(9Z-octadecenoyl)-glycerol + H2O</text>
        <dbReference type="Rhea" id="RHEA:38379"/>
        <dbReference type="ChEBI" id="CHEBI:15377"/>
        <dbReference type="ChEBI" id="CHEBI:15378"/>
        <dbReference type="ChEBI" id="CHEBI:30823"/>
        <dbReference type="ChEBI" id="CHEBI:52323"/>
        <dbReference type="ChEBI" id="CHEBI:53753"/>
    </reaction>
    <physiologicalReaction direction="right-to-left" evidence="34">
        <dbReference type="Rhea" id="RHEA:38381"/>
    </physiologicalReaction>
</comment>
<evidence type="ECO:0000256" key="33">
    <source>
        <dbReference type="ARBA" id="ARBA00048386"/>
    </source>
</evidence>
<dbReference type="GO" id="GO:0005829">
    <property type="term" value="C:cytosol"/>
    <property type="evidence" value="ECO:0007669"/>
    <property type="project" value="UniProtKB-SubCell"/>
</dbReference>
<evidence type="ECO:0000256" key="11">
    <source>
        <dbReference type="ARBA" id="ARBA00013254"/>
    </source>
</evidence>
<comment type="pathway">
    <text evidence="8">Lipid metabolism.</text>
</comment>
<dbReference type="InterPro" id="IPR013094">
    <property type="entry name" value="AB_hydrolase_3"/>
</dbReference>
<keyword evidence="47" id="KW-1185">Reference proteome</keyword>
<evidence type="ECO:0000256" key="24">
    <source>
        <dbReference type="ARBA" id="ARBA00023406"/>
    </source>
</evidence>
<evidence type="ECO:0000256" key="3">
    <source>
        <dbReference type="ARBA" id="ARBA00004236"/>
    </source>
</evidence>
<evidence type="ECO:0000256" key="18">
    <source>
        <dbReference type="ARBA" id="ARBA00022801"/>
    </source>
</evidence>
<evidence type="ECO:0000256" key="27">
    <source>
        <dbReference type="ARBA" id="ARBA00046695"/>
    </source>
</evidence>
<keyword evidence="18" id="KW-0378">Hydrolase</keyword>
<dbReference type="OMA" id="WREDTEI"/>
<keyword evidence="19" id="KW-0442">Lipid degradation</keyword>
<dbReference type="Pfam" id="PF06350">
    <property type="entry name" value="HSL_N"/>
    <property type="match status" value="1"/>
</dbReference>
<keyword evidence="15" id="KW-0153">Cholesterol metabolism</keyword>
<dbReference type="SUPFAM" id="SSF53474">
    <property type="entry name" value="alpha/beta-Hydrolases"/>
    <property type="match status" value="1"/>
</dbReference>
<keyword evidence="20" id="KW-0443">Lipid metabolism</keyword>
<comment type="catalytic activity">
    <reaction evidence="41">
        <text>1,2-di-(9Z-octadecenoyl)-sn-glycerol + H2O = (9Z-octadecenoyl)-glycerol + (9Z)-octadecenoate + H(+)</text>
        <dbReference type="Rhea" id="RHEA:39935"/>
        <dbReference type="ChEBI" id="CHEBI:15377"/>
        <dbReference type="ChEBI" id="CHEBI:15378"/>
        <dbReference type="ChEBI" id="CHEBI:30823"/>
        <dbReference type="ChEBI" id="CHEBI:52333"/>
        <dbReference type="ChEBI" id="CHEBI:75937"/>
    </reaction>
    <physiologicalReaction direction="left-to-right" evidence="41">
        <dbReference type="Rhea" id="RHEA:39936"/>
    </physiologicalReaction>
</comment>
<evidence type="ECO:0000256" key="10">
    <source>
        <dbReference type="ARBA" id="ARBA00013088"/>
    </source>
</evidence>
<dbReference type="PANTHER" id="PTHR23025:SF3">
    <property type="entry name" value="HORMONE-SENSITIVE LIPASE"/>
    <property type="match status" value="1"/>
</dbReference>
<dbReference type="GO" id="GO:0047372">
    <property type="term" value="F:monoacylglycerol lipase activity"/>
    <property type="evidence" value="ECO:0007669"/>
    <property type="project" value="UniProtKB-EC"/>
</dbReference>
<feature type="region of interest" description="Disordered" evidence="43">
    <location>
        <begin position="464"/>
        <end position="493"/>
    </location>
</feature>
<keyword evidence="13" id="KW-1003">Cell membrane</keyword>
<evidence type="ECO:0000256" key="1">
    <source>
        <dbReference type="ARBA" id="ARBA00000803"/>
    </source>
</evidence>
<dbReference type="UniPathway" id="UPA00256"/>
<evidence type="ECO:0000256" key="8">
    <source>
        <dbReference type="ARBA" id="ARBA00005189"/>
    </source>
</evidence>
<comment type="catalytic activity">
    <reaction evidence="37">
        <text>2,3-di-(9Z)-octadecenoyl-sn-glycerol + H2O = 2-(9Z-octadecenoyl)-glycerol + (9Z)-octadecenoate + H(+)</text>
        <dbReference type="Rhea" id="RHEA:38383"/>
        <dbReference type="ChEBI" id="CHEBI:15377"/>
        <dbReference type="ChEBI" id="CHEBI:15378"/>
        <dbReference type="ChEBI" id="CHEBI:30823"/>
        <dbReference type="ChEBI" id="CHEBI:73990"/>
        <dbReference type="ChEBI" id="CHEBI:75824"/>
    </reaction>
    <physiologicalReaction direction="left-to-right" evidence="37">
        <dbReference type="Rhea" id="RHEA:38384"/>
    </physiologicalReaction>
</comment>
<evidence type="ECO:0000256" key="36">
    <source>
        <dbReference type="ARBA" id="ARBA00049053"/>
    </source>
</evidence>
<keyword evidence="16" id="KW-0597">Phosphoprotein</keyword>
<keyword evidence="14" id="KW-0963">Cytoplasm</keyword>
<evidence type="ECO:0000256" key="17">
    <source>
        <dbReference type="ARBA" id="ARBA00022677"/>
    </source>
</evidence>
<dbReference type="GO" id="GO:0004806">
    <property type="term" value="F:triacylglycerol lipase activity"/>
    <property type="evidence" value="ECO:0007669"/>
    <property type="project" value="TreeGrafter"/>
</dbReference>
<evidence type="ECO:0000256" key="32">
    <source>
        <dbReference type="ARBA" id="ARBA00047674"/>
    </source>
</evidence>
<dbReference type="EC" id="3.1.1.79" evidence="10"/>
<comment type="similarity">
    <text evidence="9">Belongs to the 'GDXG' lipolytic enzyme family.</text>
</comment>
<keyword evidence="17" id="KW-0551">Lipid droplet</keyword>
<evidence type="ECO:0000313" key="46">
    <source>
        <dbReference type="EMBL" id="KAA8495543.1"/>
    </source>
</evidence>
<comment type="catalytic activity">
    <reaction evidence="39">
        <text>1,3-di-(9Z-octadecenoyl)-glycerol + H2O = 1-(9Z-octadecenoyl)-glycerol + (9Z)-octadecenoate + H(+)</text>
        <dbReference type="Rhea" id="RHEA:39939"/>
        <dbReference type="ChEBI" id="CHEBI:15377"/>
        <dbReference type="ChEBI" id="CHEBI:15378"/>
        <dbReference type="ChEBI" id="CHEBI:30823"/>
        <dbReference type="ChEBI" id="CHEBI:75342"/>
        <dbReference type="ChEBI" id="CHEBI:75735"/>
    </reaction>
    <physiologicalReaction direction="left-to-right" evidence="39">
        <dbReference type="Rhea" id="RHEA:39940"/>
    </physiologicalReaction>
</comment>
<evidence type="ECO:0000256" key="6">
    <source>
        <dbReference type="ARBA" id="ARBA00004514"/>
    </source>
</evidence>
<dbReference type="EC" id="3.1.1.23" evidence="11"/>
<evidence type="ECO:0000259" key="45">
    <source>
        <dbReference type="Pfam" id="PF07859"/>
    </source>
</evidence>
<dbReference type="EMBL" id="VRMN01000003">
    <property type="protein sequence ID" value="KAA8495543.1"/>
    <property type="molecule type" value="Genomic_DNA"/>
</dbReference>
<feature type="region of interest" description="Disordered" evidence="43">
    <location>
        <begin position="61"/>
        <end position="111"/>
    </location>
</feature>
<comment type="catalytic activity">
    <reaction evidence="28">
        <text>1-(9Z-octadecenoyl)-glycerol + H2O = glycerol + (9Z)-octadecenoate + H(+)</text>
        <dbReference type="Rhea" id="RHEA:38487"/>
        <dbReference type="ChEBI" id="CHEBI:15377"/>
        <dbReference type="ChEBI" id="CHEBI:15378"/>
        <dbReference type="ChEBI" id="CHEBI:17754"/>
        <dbReference type="ChEBI" id="CHEBI:30823"/>
        <dbReference type="ChEBI" id="CHEBI:75342"/>
    </reaction>
    <physiologicalReaction direction="left-to-right" evidence="28">
        <dbReference type="Rhea" id="RHEA:38488"/>
    </physiologicalReaction>
</comment>
<feature type="region of interest" description="Disordered" evidence="43">
    <location>
        <begin position="436"/>
        <end position="455"/>
    </location>
</feature>
<organism evidence="46 47">
    <name type="scientific">Porphyridium purpureum</name>
    <name type="common">Red alga</name>
    <name type="synonym">Porphyridium cruentum</name>
    <dbReference type="NCBI Taxonomy" id="35688"/>
    <lineage>
        <taxon>Eukaryota</taxon>
        <taxon>Rhodophyta</taxon>
        <taxon>Bangiophyceae</taxon>
        <taxon>Porphyridiales</taxon>
        <taxon>Porphyridiaceae</taxon>
        <taxon>Porphyridium</taxon>
    </lineage>
</organism>
<gene>
    <name evidence="46" type="ORF">FVE85_1698</name>
</gene>
<keyword evidence="21" id="KW-0472">Membrane</keyword>
<evidence type="ECO:0000256" key="13">
    <source>
        <dbReference type="ARBA" id="ARBA00022475"/>
    </source>
</evidence>
<evidence type="ECO:0000256" key="21">
    <source>
        <dbReference type="ARBA" id="ARBA00023136"/>
    </source>
</evidence>
<feature type="region of interest" description="Disordered" evidence="43">
    <location>
        <begin position="1"/>
        <end position="22"/>
    </location>
</feature>
<evidence type="ECO:0000256" key="16">
    <source>
        <dbReference type="ARBA" id="ARBA00022553"/>
    </source>
</evidence>
<comment type="catalytic activity">
    <reaction evidence="24">
        <text>1-O-hexadecyl-2-acetyl-sn-glycerol + H2O = 1-O-hexadecyl-sn-glycerol + acetate + H(+)</text>
        <dbReference type="Rhea" id="RHEA:38563"/>
        <dbReference type="ChEBI" id="CHEBI:15377"/>
        <dbReference type="ChEBI" id="CHEBI:15378"/>
        <dbReference type="ChEBI" id="CHEBI:30089"/>
        <dbReference type="ChEBI" id="CHEBI:34115"/>
        <dbReference type="ChEBI" id="CHEBI:75936"/>
    </reaction>
    <physiologicalReaction direction="left-to-right" evidence="24">
        <dbReference type="Rhea" id="RHEA:38564"/>
    </physiologicalReaction>
</comment>
<reference evidence="47" key="1">
    <citation type="journal article" date="2019" name="Nat. Commun.">
        <title>Expansion of phycobilisome linker gene families in mesophilic red algae.</title>
        <authorList>
            <person name="Lee J."/>
            <person name="Kim D."/>
            <person name="Bhattacharya D."/>
            <person name="Yoon H.S."/>
        </authorList>
    </citation>
    <scope>NUCLEOTIDE SEQUENCE [LARGE SCALE GENOMIC DNA]</scope>
    <source>
        <strain evidence="47">CCMP 1328</strain>
    </source>
</reference>
<feature type="compositionally biased region" description="Low complexity" evidence="43">
    <location>
        <begin position="98"/>
        <end position="108"/>
    </location>
</feature>
<dbReference type="PANTHER" id="PTHR23025">
    <property type="entry name" value="TRIACYLGLYCEROL LIPASE"/>
    <property type="match status" value="1"/>
</dbReference>
<dbReference type="OrthoDB" id="1588at2759"/>
<dbReference type="GO" id="GO:0008203">
    <property type="term" value="P:cholesterol metabolic process"/>
    <property type="evidence" value="ECO:0007669"/>
    <property type="project" value="UniProtKB-KW"/>
</dbReference>
<evidence type="ECO:0000256" key="12">
    <source>
        <dbReference type="ARBA" id="ARBA00015845"/>
    </source>
</evidence>
<keyword evidence="23" id="KW-0753">Steroid metabolism</keyword>
<comment type="pathway">
    <text evidence="7">Glycerolipid metabolism; triacylglycerol degradation.</text>
</comment>
<evidence type="ECO:0000256" key="20">
    <source>
        <dbReference type="ARBA" id="ARBA00023098"/>
    </source>
</evidence>
<evidence type="ECO:0000256" key="34">
    <source>
        <dbReference type="ARBA" id="ARBA00048657"/>
    </source>
</evidence>
<dbReference type="AlphaFoldDB" id="A0A5J4YY43"/>
<comment type="catalytic activity">
    <reaction evidence="31">
        <text>cholesteryl (9Z-octadecenoate) + H2O = cholesterol + (9Z)-octadecenoate + H(+)</text>
        <dbReference type="Rhea" id="RHEA:33875"/>
        <dbReference type="ChEBI" id="CHEBI:15377"/>
        <dbReference type="ChEBI" id="CHEBI:15378"/>
        <dbReference type="ChEBI" id="CHEBI:16113"/>
        <dbReference type="ChEBI" id="CHEBI:30823"/>
        <dbReference type="ChEBI" id="CHEBI:46898"/>
    </reaction>
    <physiologicalReaction direction="left-to-right" evidence="31">
        <dbReference type="Rhea" id="RHEA:33876"/>
    </physiologicalReaction>
</comment>
<protein>
    <recommendedName>
        <fullName evidence="12">Hormone-sensitive lipase</fullName>
        <ecNumber evidence="11">3.1.1.23</ecNumber>
        <ecNumber evidence="10">3.1.1.79</ecNumber>
    </recommendedName>
    <alternativeName>
        <fullName evidence="26">Monoacylglycerol lipase LIPE</fullName>
    </alternativeName>
    <alternativeName>
        <fullName evidence="25">Retinyl ester hydrolase</fullName>
    </alternativeName>
</protein>
<evidence type="ECO:0000256" key="5">
    <source>
        <dbReference type="ARBA" id="ARBA00004502"/>
    </source>
</evidence>